<evidence type="ECO:0000256" key="2">
    <source>
        <dbReference type="SAM" id="MobiDB-lite"/>
    </source>
</evidence>
<accession>A0ABQ7ITH8</accession>
<name>A0ABQ7ITH8_9HELO</name>
<keyword evidence="1" id="KW-0175">Coiled coil</keyword>
<dbReference type="GeneID" id="62230141"/>
<reference evidence="3 4" key="1">
    <citation type="journal article" date="2020" name="Genome Biol. Evol.">
        <title>Comparative genomics of Sclerotiniaceae.</title>
        <authorList>
            <person name="Valero Jimenez C.A."/>
            <person name="Steentjes M."/>
            <person name="Scholten O.E."/>
            <person name="Van Kan J.A.L."/>
        </authorList>
    </citation>
    <scope>NUCLEOTIDE SEQUENCE [LARGE SCALE GENOMIC DNA]</scope>
    <source>
        <strain evidence="3 4">B1</strain>
    </source>
</reference>
<feature type="compositionally biased region" description="Basic and acidic residues" evidence="2">
    <location>
        <begin position="227"/>
        <end position="239"/>
    </location>
</feature>
<evidence type="ECO:0000256" key="1">
    <source>
        <dbReference type="SAM" id="Coils"/>
    </source>
</evidence>
<feature type="compositionally biased region" description="Acidic residues" evidence="2">
    <location>
        <begin position="201"/>
        <end position="226"/>
    </location>
</feature>
<evidence type="ECO:0000313" key="3">
    <source>
        <dbReference type="EMBL" id="KAF7933658.1"/>
    </source>
</evidence>
<dbReference type="RefSeq" id="XP_038812451.1">
    <property type="nucleotide sequence ID" value="XM_038950987.1"/>
</dbReference>
<evidence type="ECO:0000313" key="4">
    <source>
        <dbReference type="Proteomes" id="UP000783213"/>
    </source>
</evidence>
<dbReference type="Proteomes" id="UP000783213">
    <property type="component" value="Unassembled WGS sequence"/>
</dbReference>
<feature type="coiled-coil region" evidence="1">
    <location>
        <begin position="126"/>
        <end position="165"/>
    </location>
</feature>
<feature type="compositionally biased region" description="Basic and acidic residues" evidence="2">
    <location>
        <begin position="246"/>
        <end position="275"/>
    </location>
</feature>
<dbReference type="EMBL" id="RCSX01000006">
    <property type="protein sequence ID" value="KAF7933658.1"/>
    <property type="molecule type" value="Genomic_DNA"/>
</dbReference>
<gene>
    <name evidence="3" type="ORF">EAE98_003367</name>
</gene>
<feature type="compositionally biased region" description="Acidic residues" evidence="2">
    <location>
        <begin position="170"/>
        <end position="191"/>
    </location>
</feature>
<sequence length="465" mass="53730">MLRRKMAARGYENRLEEARRNLPEVPDQSIPIIPILTPADSEWTYISPSCHYAGTGPVAEPVPNNVSPPSNSSVGNSDISTNARLKDARHKLKHDILRQIGQSLKDSDQTQVIKLRLRFDQIQVGMAETDARIERTINQNLRAEQAKLEEELRKARADLAVIDANLASDEMVDDEMGEDEMGEDEMGEDEMGENRMNENDVSGENEREENEREENEEEEDEPEEELDDHKIDEYKKEESETLEEMEDKKMDDYEMEDHKTNQHEMDKDQKREKYYDEKEILNSSFRQAIRKELDDELEKAFRKNKNLDLQKKTDGHSSKKRKFEHQEEQSDRPNPGPSSPDVESGGPEIAWIDTVPLLRELNTHLAGYKIGSSAEEIMDIRSWIDKGFDTGMRRLLRNQPIADILGSWDNRYEEEGLNNILRSVVLVYDSIEELHTLRAHYDRILGEAVLSSYSRAKVRDSGRND</sequence>
<feature type="compositionally biased region" description="Low complexity" evidence="2">
    <location>
        <begin position="57"/>
        <end position="77"/>
    </location>
</feature>
<protein>
    <submittedName>
        <fullName evidence="3">Uncharacterized protein</fullName>
    </submittedName>
</protein>
<proteinExistence type="predicted"/>
<comment type="caution">
    <text evidence="3">The sequence shown here is derived from an EMBL/GenBank/DDBJ whole genome shotgun (WGS) entry which is preliminary data.</text>
</comment>
<keyword evidence="4" id="KW-1185">Reference proteome</keyword>
<organism evidence="3 4">
    <name type="scientific">Botrytis deweyae</name>
    <dbReference type="NCBI Taxonomy" id="2478750"/>
    <lineage>
        <taxon>Eukaryota</taxon>
        <taxon>Fungi</taxon>
        <taxon>Dikarya</taxon>
        <taxon>Ascomycota</taxon>
        <taxon>Pezizomycotina</taxon>
        <taxon>Leotiomycetes</taxon>
        <taxon>Helotiales</taxon>
        <taxon>Sclerotiniaceae</taxon>
        <taxon>Botrytis</taxon>
    </lineage>
</organism>
<feature type="region of interest" description="Disordered" evidence="2">
    <location>
        <begin position="306"/>
        <end position="346"/>
    </location>
</feature>
<feature type="compositionally biased region" description="Basic and acidic residues" evidence="2">
    <location>
        <begin position="306"/>
        <end position="317"/>
    </location>
</feature>
<feature type="region of interest" description="Disordered" evidence="2">
    <location>
        <begin position="167"/>
        <end position="275"/>
    </location>
</feature>
<feature type="region of interest" description="Disordered" evidence="2">
    <location>
        <begin position="57"/>
        <end position="79"/>
    </location>
</feature>